<feature type="chain" id="PRO_5030037153" description="DUF1254 domain-containing protein" evidence="1">
    <location>
        <begin position="24"/>
        <end position="484"/>
    </location>
</feature>
<dbReference type="Pfam" id="PF06863">
    <property type="entry name" value="DUF1254"/>
    <property type="match status" value="1"/>
</dbReference>
<dbReference type="Gene3D" id="1.10.3360.10">
    <property type="entry name" value="VPA0735-like domain"/>
    <property type="match status" value="1"/>
</dbReference>
<keyword evidence="5" id="KW-1185">Reference proteome</keyword>
<protein>
    <recommendedName>
        <fullName evidence="6">DUF1254 domain-containing protein</fullName>
    </recommendedName>
</protein>
<dbReference type="InterPro" id="IPR037050">
    <property type="entry name" value="DUF1254_sf"/>
</dbReference>
<dbReference type="Gene3D" id="2.60.120.600">
    <property type="entry name" value="Domain of unknown function DUF1214, C-terminal domain"/>
    <property type="match status" value="1"/>
</dbReference>
<gene>
    <name evidence="4" type="ORF">A4W93_25000</name>
</gene>
<dbReference type="Pfam" id="PF06742">
    <property type="entry name" value="DUF1214"/>
    <property type="match status" value="1"/>
</dbReference>
<evidence type="ECO:0000313" key="4">
    <source>
        <dbReference type="EMBL" id="ARN24047.1"/>
    </source>
</evidence>
<dbReference type="AlphaFoldDB" id="A0A1W6LIL0"/>
<dbReference type="OrthoDB" id="272779at2"/>
<dbReference type="PANTHER" id="PTHR36509:SF3">
    <property type="entry name" value="SIGNAL PEPTIDE PROTEIN"/>
    <property type="match status" value="1"/>
</dbReference>
<keyword evidence="1" id="KW-0732">Signal</keyword>
<dbReference type="Gene3D" id="2.60.40.1610">
    <property type="entry name" value="Domain of unknown function DUF1254"/>
    <property type="match status" value="1"/>
</dbReference>
<name>A0A1W6LIL0_9BURK</name>
<dbReference type="InterPro" id="IPR010679">
    <property type="entry name" value="DUF1254"/>
</dbReference>
<reference evidence="4 5" key="1">
    <citation type="submission" date="2016-04" db="EMBL/GenBank/DDBJ databases">
        <title>Complete genome sequence of natural rubber-degrading, novel Gram-negative bacterium, Rhizobacter gummiphilus strain NS21.</title>
        <authorList>
            <person name="Tabata M."/>
            <person name="Kasai D."/>
            <person name="Fukuda M."/>
        </authorList>
    </citation>
    <scope>NUCLEOTIDE SEQUENCE [LARGE SCALE GENOMIC DNA]</scope>
    <source>
        <strain evidence="4 5">NS21</strain>
    </source>
</reference>
<evidence type="ECO:0008006" key="6">
    <source>
        <dbReference type="Google" id="ProtNLM"/>
    </source>
</evidence>
<dbReference type="KEGG" id="rgu:A4W93_25000"/>
<proteinExistence type="predicted"/>
<dbReference type="RefSeq" id="WP_085754321.1">
    <property type="nucleotide sequence ID" value="NZ_BSPR01000015.1"/>
</dbReference>
<feature type="domain" description="DUF1214" evidence="2">
    <location>
        <begin position="362"/>
        <end position="467"/>
    </location>
</feature>
<dbReference type="InterPro" id="IPR037049">
    <property type="entry name" value="DUF1214_C_sf"/>
</dbReference>
<sequence length="484" mass="53162">MKRVFRALALVGITLCGATVGRAQGPTPGLAGFNGGYPTDEAAQHAHDAADLNRAVQSYRTFFPTVSGAAIFDGTLKVGVVPNKVFGYMDTKPRHVGYTLNSDTPYGGILLDLHAGPLVIEVPPGPLLGAGLDIHQRWIADMGLPGPDGGKGGRHLVLPPGYQGDVPAGYFVARATSFRVVAGMRSLPEHGDVPGAIARLQSIKVYPLDPSTPWSPPTWIDMTPKPQDTTPNAVEDNLRFWEALHQVVDQEPPLANLRTHYGDLAALGISKGRPFTPDARMKRILVQAAREGAAQMRVESFADRRPDRVVWPDRAWQWAALRFENGSFDTPDYTDTYARDKWFYQAIAASPAMFRRDPAAGSLYWLGLRDREGAYLDGSKSYRLRVPLPVPGKLFWSVTVYDAQTRSQVQTDQGKAALRSLFELKDLTGTSADLFFGPTPPRGQEGRWIKTLPGRGWFAYFRIYGPQAPAFDGSWKPGDFEEVQ</sequence>
<feature type="domain" description="DUF1254" evidence="3">
    <location>
        <begin position="97"/>
        <end position="207"/>
    </location>
</feature>
<evidence type="ECO:0000256" key="1">
    <source>
        <dbReference type="SAM" id="SignalP"/>
    </source>
</evidence>
<dbReference type="InterPro" id="IPR010621">
    <property type="entry name" value="DUF1214"/>
</dbReference>
<dbReference type="Proteomes" id="UP000193427">
    <property type="component" value="Chromosome"/>
</dbReference>
<organism evidence="4 5">
    <name type="scientific">Piscinibacter gummiphilus</name>
    <dbReference type="NCBI Taxonomy" id="946333"/>
    <lineage>
        <taxon>Bacteria</taxon>
        <taxon>Pseudomonadati</taxon>
        <taxon>Pseudomonadota</taxon>
        <taxon>Betaproteobacteria</taxon>
        <taxon>Burkholderiales</taxon>
        <taxon>Sphaerotilaceae</taxon>
        <taxon>Piscinibacter</taxon>
    </lineage>
</organism>
<evidence type="ECO:0000259" key="2">
    <source>
        <dbReference type="Pfam" id="PF06742"/>
    </source>
</evidence>
<evidence type="ECO:0000313" key="5">
    <source>
        <dbReference type="Proteomes" id="UP000193427"/>
    </source>
</evidence>
<dbReference type="SUPFAM" id="SSF160935">
    <property type="entry name" value="VPA0735-like"/>
    <property type="match status" value="1"/>
</dbReference>
<accession>A0A1W6LIL0</accession>
<dbReference type="EMBL" id="CP015118">
    <property type="protein sequence ID" value="ARN24047.1"/>
    <property type="molecule type" value="Genomic_DNA"/>
</dbReference>
<dbReference type="STRING" id="946333.A4W93_25000"/>
<dbReference type="PANTHER" id="PTHR36509">
    <property type="entry name" value="BLL3101 PROTEIN"/>
    <property type="match status" value="1"/>
</dbReference>
<evidence type="ECO:0000259" key="3">
    <source>
        <dbReference type="Pfam" id="PF06863"/>
    </source>
</evidence>
<feature type="signal peptide" evidence="1">
    <location>
        <begin position="1"/>
        <end position="23"/>
    </location>
</feature>